<keyword evidence="7 10" id="KW-0443">Lipid metabolism</keyword>
<comment type="catalytic activity">
    <reaction evidence="9 10">
        <text>a long-chain fatty acyl-CoA + 2 NADPH + 2 H(+) = a long-chain primary fatty alcohol + 2 NADP(+) + CoA</text>
        <dbReference type="Rhea" id="RHEA:52716"/>
        <dbReference type="ChEBI" id="CHEBI:15378"/>
        <dbReference type="ChEBI" id="CHEBI:57287"/>
        <dbReference type="ChEBI" id="CHEBI:57783"/>
        <dbReference type="ChEBI" id="CHEBI:58349"/>
        <dbReference type="ChEBI" id="CHEBI:77396"/>
        <dbReference type="ChEBI" id="CHEBI:83139"/>
        <dbReference type="EC" id="1.2.1.84"/>
    </reaction>
</comment>
<feature type="domain" description="Fatty acyl-CoA reductase C-terminal" evidence="11">
    <location>
        <begin position="364"/>
        <end position="455"/>
    </location>
</feature>
<gene>
    <name evidence="13" type="ORF">AFUS01_LOCUS9289</name>
</gene>
<evidence type="ECO:0000313" key="14">
    <source>
        <dbReference type="Proteomes" id="UP000708208"/>
    </source>
</evidence>
<evidence type="ECO:0000259" key="12">
    <source>
        <dbReference type="Pfam" id="PF07993"/>
    </source>
</evidence>
<evidence type="ECO:0000256" key="9">
    <source>
        <dbReference type="ARBA" id="ARBA00052530"/>
    </source>
</evidence>
<feature type="domain" description="Thioester reductase (TE)" evidence="12">
    <location>
        <begin position="19"/>
        <end position="291"/>
    </location>
</feature>
<keyword evidence="6 10" id="KW-1133">Transmembrane helix</keyword>
<evidence type="ECO:0000313" key="13">
    <source>
        <dbReference type="EMBL" id="CAG7719996.1"/>
    </source>
</evidence>
<sequence length="497" mass="55538">MGTRDLGISDFFSGKGVFITGGTGFLGKAVIEKLLRSCPEIGSIYILVRDKKGISALSRLEKLLSEPIFDVVRSASPKSFSKVIPIPGDVTLPGLGIQDEDLELLRETVSIVVHSAATVKFDEDLKVAVNINARGTDRVLELASTMKFIQAVVHVSTAFSNCDLQLIEEKVYPVRKDPRSFLDQLNGLSDEVLKETLPTILDQKPNTYTFTKHLAEELVNQTYDRKHVPVCIVRPSIVGAALKEPMPGFVDNFNGASGLLVGILTGAMHTVLLNDEYKLDVIPLDFITNCILAAAQRLGSIREWSAKVQVYNLTSYENPFVIPKIIPAAKKTFFEKPFKNLLWYPTLHVTSSYLTFWFLNLLVHQIPAHLLDAISGLTGRKKTFVRIYRRLSGNFDVVRYFTTRKWEFSSENTSAMYNALSPVDQINFCFDVPSINWDAYIRTYIQGLRKYALKDTSSADEGKRVVFKLQILHVLVTSLVLLPIFAVLVVLVNTLSV</sequence>
<dbReference type="GO" id="GO:0035336">
    <property type="term" value="P:long-chain fatty-acyl-CoA metabolic process"/>
    <property type="evidence" value="ECO:0007669"/>
    <property type="project" value="TreeGrafter"/>
</dbReference>
<evidence type="ECO:0000256" key="1">
    <source>
        <dbReference type="ARBA" id="ARBA00004141"/>
    </source>
</evidence>
<dbReference type="Proteomes" id="UP000708208">
    <property type="component" value="Unassembled WGS sequence"/>
</dbReference>
<dbReference type="InterPro" id="IPR033640">
    <property type="entry name" value="FAR_C"/>
</dbReference>
<evidence type="ECO:0000256" key="7">
    <source>
        <dbReference type="ARBA" id="ARBA00023098"/>
    </source>
</evidence>
<dbReference type="InterPro" id="IPR013120">
    <property type="entry name" value="FAR_NAD-bd"/>
</dbReference>
<keyword evidence="10" id="KW-0560">Oxidoreductase</keyword>
<protein>
    <recommendedName>
        <fullName evidence="10">Fatty acyl-CoA reductase</fullName>
        <ecNumber evidence="10">1.2.1.84</ecNumber>
    </recommendedName>
</protein>
<dbReference type="GO" id="GO:0005777">
    <property type="term" value="C:peroxisome"/>
    <property type="evidence" value="ECO:0007669"/>
    <property type="project" value="TreeGrafter"/>
</dbReference>
<evidence type="ECO:0000259" key="11">
    <source>
        <dbReference type="Pfam" id="PF03015"/>
    </source>
</evidence>
<comment type="caution">
    <text evidence="13">The sequence shown here is derived from an EMBL/GenBank/DDBJ whole genome shotgun (WGS) entry which is preliminary data.</text>
</comment>
<evidence type="ECO:0000256" key="3">
    <source>
        <dbReference type="ARBA" id="ARBA00022516"/>
    </source>
</evidence>
<keyword evidence="14" id="KW-1185">Reference proteome</keyword>
<proteinExistence type="inferred from homology"/>
<dbReference type="EC" id="1.2.1.84" evidence="10"/>
<keyword evidence="8 10" id="KW-0472">Membrane</keyword>
<dbReference type="FunFam" id="3.40.50.720:FF:000143">
    <property type="entry name" value="Fatty acyl-CoA reductase"/>
    <property type="match status" value="1"/>
</dbReference>
<evidence type="ECO:0000256" key="6">
    <source>
        <dbReference type="ARBA" id="ARBA00022989"/>
    </source>
</evidence>
<keyword evidence="5 10" id="KW-0521">NADP</keyword>
<dbReference type="AlphaFoldDB" id="A0A8J2JHR6"/>
<dbReference type="PANTHER" id="PTHR11011:SF45">
    <property type="entry name" value="FATTY ACYL-COA REDUCTASE CG8306-RELATED"/>
    <property type="match status" value="1"/>
</dbReference>
<reference evidence="13" key="1">
    <citation type="submission" date="2021-06" db="EMBL/GenBank/DDBJ databases">
        <authorList>
            <person name="Hodson N. C."/>
            <person name="Mongue J. A."/>
            <person name="Jaron S. K."/>
        </authorList>
    </citation>
    <scope>NUCLEOTIDE SEQUENCE</scope>
</reference>
<dbReference type="EMBL" id="CAJVCH010066255">
    <property type="protein sequence ID" value="CAG7719996.1"/>
    <property type="molecule type" value="Genomic_DNA"/>
</dbReference>
<dbReference type="GO" id="GO:0102965">
    <property type="term" value="F:alcohol-forming long-chain fatty acyl-CoA reductase activity"/>
    <property type="evidence" value="ECO:0007669"/>
    <property type="project" value="UniProtKB-EC"/>
</dbReference>
<feature type="transmembrane region" description="Helical" evidence="10">
    <location>
        <begin position="471"/>
        <end position="492"/>
    </location>
</feature>
<organism evidence="13 14">
    <name type="scientific">Allacma fusca</name>
    <dbReference type="NCBI Taxonomy" id="39272"/>
    <lineage>
        <taxon>Eukaryota</taxon>
        <taxon>Metazoa</taxon>
        <taxon>Ecdysozoa</taxon>
        <taxon>Arthropoda</taxon>
        <taxon>Hexapoda</taxon>
        <taxon>Collembola</taxon>
        <taxon>Symphypleona</taxon>
        <taxon>Sminthuridae</taxon>
        <taxon>Allacma</taxon>
    </lineage>
</organism>
<evidence type="ECO:0000256" key="10">
    <source>
        <dbReference type="RuleBase" id="RU363097"/>
    </source>
</evidence>
<dbReference type="PANTHER" id="PTHR11011">
    <property type="entry name" value="MALE STERILITY PROTEIN 2-RELATED"/>
    <property type="match status" value="1"/>
</dbReference>
<dbReference type="CDD" id="cd05236">
    <property type="entry name" value="FAR-N_SDR_e"/>
    <property type="match status" value="1"/>
</dbReference>
<comment type="subcellular location">
    <subcellularLocation>
        <location evidence="1">Membrane</location>
        <topology evidence="1">Multi-pass membrane protein</topology>
    </subcellularLocation>
</comment>
<dbReference type="GO" id="GO:0080019">
    <property type="term" value="F:alcohol-forming very long-chain fatty acyl-CoA reductase activity"/>
    <property type="evidence" value="ECO:0007669"/>
    <property type="project" value="InterPro"/>
</dbReference>
<comment type="similarity">
    <text evidence="2 10">Belongs to the fatty acyl-CoA reductase family.</text>
</comment>
<evidence type="ECO:0000256" key="5">
    <source>
        <dbReference type="ARBA" id="ARBA00022857"/>
    </source>
</evidence>
<name>A0A8J2JHR6_9HEXA</name>
<dbReference type="GO" id="GO:0016020">
    <property type="term" value="C:membrane"/>
    <property type="evidence" value="ECO:0007669"/>
    <property type="project" value="UniProtKB-SubCell"/>
</dbReference>
<dbReference type="OrthoDB" id="429813at2759"/>
<comment type="function">
    <text evidence="10">Catalyzes the reduction of fatty acyl-CoA to fatty alcohols.</text>
</comment>
<keyword evidence="3 10" id="KW-0444">Lipid biosynthesis</keyword>
<dbReference type="Pfam" id="PF03015">
    <property type="entry name" value="Sterile"/>
    <property type="match status" value="1"/>
</dbReference>
<dbReference type="Pfam" id="PF07993">
    <property type="entry name" value="NAD_binding_4"/>
    <property type="match status" value="1"/>
</dbReference>
<evidence type="ECO:0000256" key="2">
    <source>
        <dbReference type="ARBA" id="ARBA00005928"/>
    </source>
</evidence>
<evidence type="ECO:0000256" key="8">
    <source>
        <dbReference type="ARBA" id="ARBA00023136"/>
    </source>
</evidence>
<evidence type="ECO:0000256" key="4">
    <source>
        <dbReference type="ARBA" id="ARBA00022692"/>
    </source>
</evidence>
<keyword evidence="4 10" id="KW-0812">Transmembrane</keyword>
<accession>A0A8J2JHR6</accession>
<dbReference type="InterPro" id="IPR026055">
    <property type="entry name" value="FAR"/>
</dbReference>
<dbReference type="CDD" id="cd09071">
    <property type="entry name" value="FAR_C"/>
    <property type="match status" value="1"/>
</dbReference>